<dbReference type="Proteomes" id="UP000177096">
    <property type="component" value="Unassembled WGS sequence"/>
</dbReference>
<dbReference type="PANTHER" id="PTHR43544:SF7">
    <property type="entry name" value="NADB-LER2"/>
    <property type="match status" value="1"/>
</dbReference>
<dbReference type="PANTHER" id="PTHR43544">
    <property type="entry name" value="SHORT-CHAIN DEHYDROGENASE/REDUCTASE"/>
    <property type="match status" value="1"/>
</dbReference>
<evidence type="ECO:0008006" key="6">
    <source>
        <dbReference type="Google" id="ProtNLM"/>
    </source>
</evidence>
<sequence>MRTVLITGASRGIGLATAKKFLENDWRVIGTYLNTQIPIQHDNLVDIQYDQSSSESVKNLAEKVKEIAPKLNALINNAGILLDAEDKITDPVKVRKTLEVNLVGIIDITERLLSIFEKDSHIVNLSSGYGVISKPELIEDDECAAGYRISKAALNMYTRHLAFRVKDKGIIVSALAPGWVKTDMGYKVATEIEGPDRTPEQAADDIFILVSTVKETGQFWRLGSKSDW</sequence>
<comment type="similarity">
    <text evidence="3">Belongs to the short-chain dehydrogenases/reductases (SDR) family.</text>
</comment>
<evidence type="ECO:0000256" key="1">
    <source>
        <dbReference type="ARBA" id="ARBA00022857"/>
    </source>
</evidence>
<dbReference type="PRINTS" id="PR00081">
    <property type="entry name" value="GDHRDH"/>
</dbReference>
<keyword evidence="1" id="KW-0521">NADP</keyword>
<evidence type="ECO:0000313" key="5">
    <source>
        <dbReference type="Proteomes" id="UP000177096"/>
    </source>
</evidence>
<comment type="caution">
    <text evidence="4">The sequence shown here is derived from an EMBL/GenBank/DDBJ whole genome shotgun (WGS) entry which is preliminary data.</text>
</comment>
<dbReference type="InterPro" id="IPR051468">
    <property type="entry name" value="Fungal_SecMetab_SDRs"/>
</dbReference>
<dbReference type="EMBL" id="MHWM01000026">
    <property type="protein sequence ID" value="OHB08418.1"/>
    <property type="molecule type" value="Genomic_DNA"/>
</dbReference>
<dbReference type="Gene3D" id="3.40.50.720">
    <property type="entry name" value="NAD(P)-binding Rossmann-like Domain"/>
    <property type="match status" value="1"/>
</dbReference>
<dbReference type="InterPro" id="IPR002347">
    <property type="entry name" value="SDR_fam"/>
</dbReference>
<dbReference type="Pfam" id="PF00106">
    <property type="entry name" value="adh_short"/>
    <property type="match status" value="1"/>
</dbReference>
<name>A0A1G2UG25_9BACT</name>
<dbReference type="PRINTS" id="PR00080">
    <property type="entry name" value="SDRFAMILY"/>
</dbReference>
<proteinExistence type="inferred from homology"/>
<dbReference type="GO" id="GO:0005737">
    <property type="term" value="C:cytoplasm"/>
    <property type="evidence" value="ECO:0007669"/>
    <property type="project" value="TreeGrafter"/>
</dbReference>
<dbReference type="InterPro" id="IPR036291">
    <property type="entry name" value="NAD(P)-bd_dom_sf"/>
</dbReference>
<dbReference type="AlphaFoldDB" id="A0A1G2UG25"/>
<accession>A0A1G2UG25</accession>
<organism evidence="4 5">
    <name type="scientific">Candidatus Zambryskibacteria bacterium RIFCSPLOWO2_02_FULL_39_14</name>
    <dbReference type="NCBI Taxonomy" id="1802769"/>
    <lineage>
        <taxon>Bacteria</taxon>
        <taxon>Candidatus Zambryskiibacteriota</taxon>
    </lineage>
</organism>
<reference evidence="4 5" key="1">
    <citation type="journal article" date="2016" name="Nat. Commun.">
        <title>Thousands of microbial genomes shed light on interconnected biogeochemical processes in an aquifer system.</title>
        <authorList>
            <person name="Anantharaman K."/>
            <person name="Brown C.T."/>
            <person name="Hug L.A."/>
            <person name="Sharon I."/>
            <person name="Castelle C.J."/>
            <person name="Probst A.J."/>
            <person name="Thomas B.C."/>
            <person name="Singh A."/>
            <person name="Wilkins M.J."/>
            <person name="Karaoz U."/>
            <person name="Brodie E.L."/>
            <person name="Williams K.H."/>
            <person name="Hubbard S.S."/>
            <person name="Banfield J.F."/>
        </authorList>
    </citation>
    <scope>NUCLEOTIDE SEQUENCE [LARGE SCALE GENOMIC DNA]</scope>
</reference>
<dbReference type="GO" id="GO:0016491">
    <property type="term" value="F:oxidoreductase activity"/>
    <property type="evidence" value="ECO:0007669"/>
    <property type="project" value="UniProtKB-KW"/>
</dbReference>
<evidence type="ECO:0000313" key="4">
    <source>
        <dbReference type="EMBL" id="OHB08418.1"/>
    </source>
</evidence>
<evidence type="ECO:0000256" key="3">
    <source>
        <dbReference type="RuleBase" id="RU000363"/>
    </source>
</evidence>
<keyword evidence="2" id="KW-0560">Oxidoreductase</keyword>
<evidence type="ECO:0000256" key="2">
    <source>
        <dbReference type="ARBA" id="ARBA00023002"/>
    </source>
</evidence>
<gene>
    <name evidence="4" type="ORF">A3I86_00990</name>
</gene>
<protein>
    <recommendedName>
        <fullName evidence="6">Short-chain dehydrogenase</fullName>
    </recommendedName>
</protein>
<dbReference type="SUPFAM" id="SSF51735">
    <property type="entry name" value="NAD(P)-binding Rossmann-fold domains"/>
    <property type="match status" value="1"/>
</dbReference>